<evidence type="ECO:0000256" key="9">
    <source>
        <dbReference type="ARBA" id="ARBA00022777"/>
    </source>
</evidence>
<dbReference type="InterPro" id="IPR004358">
    <property type="entry name" value="Sig_transdc_His_kin-like_C"/>
</dbReference>
<keyword evidence="10" id="KW-0067">ATP-binding</keyword>
<evidence type="ECO:0000256" key="12">
    <source>
        <dbReference type="ARBA" id="ARBA00023012"/>
    </source>
</evidence>
<keyword evidence="4" id="KW-1003">Cell membrane</keyword>
<evidence type="ECO:0000256" key="4">
    <source>
        <dbReference type="ARBA" id="ARBA00022475"/>
    </source>
</evidence>
<dbReference type="EC" id="2.7.13.3" evidence="3"/>
<dbReference type="InterPro" id="IPR050351">
    <property type="entry name" value="BphY/WalK/GraS-like"/>
</dbReference>
<evidence type="ECO:0000256" key="5">
    <source>
        <dbReference type="ARBA" id="ARBA00022553"/>
    </source>
</evidence>
<feature type="domain" description="Histidine kinase" evidence="15">
    <location>
        <begin position="121"/>
        <end position="327"/>
    </location>
</feature>
<comment type="subcellular location">
    <subcellularLocation>
        <location evidence="2">Cell membrane</location>
        <topology evidence="2">Multi-pass membrane protein</topology>
    </subcellularLocation>
</comment>
<keyword evidence="12" id="KW-0902">Two-component regulatory system</keyword>
<feature type="transmembrane region" description="Helical" evidence="14">
    <location>
        <begin position="12"/>
        <end position="31"/>
    </location>
</feature>
<dbReference type="EMBL" id="JBHUDE010000153">
    <property type="protein sequence ID" value="MFD1609295.1"/>
    <property type="molecule type" value="Genomic_DNA"/>
</dbReference>
<evidence type="ECO:0000313" key="17">
    <source>
        <dbReference type="Proteomes" id="UP001597221"/>
    </source>
</evidence>
<comment type="caution">
    <text evidence="16">The sequence shown here is derived from an EMBL/GenBank/DDBJ whole genome shotgun (WGS) entry which is preliminary data.</text>
</comment>
<dbReference type="InterPro" id="IPR003594">
    <property type="entry name" value="HATPase_dom"/>
</dbReference>
<keyword evidence="9 16" id="KW-0418">Kinase</keyword>
<keyword evidence="17" id="KW-1185">Reference proteome</keyword>
<proteinExistence type="predicted"/>
<comment type="catalytic activity">
    <reaction evidence="1">
        <text>ATP + protein L-histidine = ADP + protein N-phospho-L-histidine.</text>
        <dbReference type="EC" id="2.7.13.3"/>
    </reaction>
</comment>
<dbReference type="PANTHER" id="PTHR45453:SF2">
    <property type="entry name" value="HISTIDINE KINASE"/>
    <property type="match status" value="1"/>
</dbReference>
<dbReference type="InterPro" id="IPR005467">
    <property type="entry name" value="His_kinase_dom"/>
</dbReference>
<keyword evidence="8" id="KW-0547">Nucleotide-binding</keyword>
<evidence type="ECO:0000256" key="8">
    <source>
        <dbReference type="ARBA" id="ARBA00022741"/>
    </source>
</evidence>
<name>A0ABW4HVG0_9BACI</name>
<sequence>MIKLFLRDQFPLILINVLQLVIILIVLWVSGFQERSLIFYTLFLGTFFLTVYLVYRYVTLQAFYRRLANPIGHLDEVFETLDGAPLSTALGRLLKAQHRLYIEEIERAEIKRNEHVTFINQWVHQMKTPLSVIELIIQDYDDDQLLSIREETDKLEKGLEMVLYAARLEVFEQDFHVKPVPLKKVVEQVIHENKRLFIKNKVYPEVHISDLTVESDEKWLVFVVNQIITNAVKYSAGIGDKVYIFEEQHSNGTRLIIKDNGIGIPNFDLKRVFDPFFTGENGRTFKESTGMGLSLVRDVCDKLGHDVVIDSIEGEGTSVILTFSNNLT</sequence>
<dbReference type="GO" id="GO:0004673">
    <property type="term" value="F:protein histidine kinase activity"/>
    <property type="evidence" value="ECO:0007669"/>
    <property type="project" value="UniProtKB-EC"/>
</dbReference>
<organism evidence="16 17">
    <name type="scientific">Oceanobacillus luteolus</name>
    <dbReference type="NCBI Taxonomy" id="1274358"/>
    <lineage>
        <taxon>Bacteria</taxon>
        <taxon>Bacillati</taxon>
        <taxon>Bacillota</taxon>
        <taxon>Bacilli</taxon>
        <taxon>Bacillales</taxon>
        <taxon>Bacillaceae</taxon>
        <taxon>Oceanobacillus</taxon>
    </lineage>
</organism>
<dbReference type="Proteomes" id="UP001597221">
    <property type="component" value="Unassembled WGS sequence"/>
</dbReference>
<dbReference type="RefSeq" id="WP_251516432.1">
    <property type="nucleotide sequence ID" value="NZ_JAMBON010000036.1"/>
</dbReference>
<dbReference type="Pfam" id="PF02518">
    <property type="entry name" value="HATPase_c"/>
    <property type="match status" value="1"/>
</dbReference>
<keyword evidence="7 14" id="KW-0812">Transmembrane</keyword>
<dbReference type="PRINTS" id="PR00344">
    <property type="entry name" value="BCTRLSENSOR"/>
</dbReference>
<evidence type="ECO:0000256" key="11">
    <source>
        <dbReference type="ARBA" id="ARBA00022989"/>
    </source>
</evidence>
<keyword evidence="5" id="KW-0597">Phosphoprotein</keyword>
<evidence type="ECO:0000256" key="7">
    <source>
        <dbReference type="ARBA" id="ARBA00022692"/>
    </source>
</evidence>
<accession>A0ABW4HVG0</accession>
<evidence type="ECO:0000256" key="6">
    <source>
        <dbReference type="ARBA" id="ARBA00022679"/>
    </source>
</evidence>
<dbReference type="InterPro" id="IPR003661">
    <property type="entry name" value="HisK_dim/P_dom"/>
</dbReference>
<keyword evidence="6 16" id="KW-0808">Transferase</keyword>
<dbReference type="Gene3D" id="3.30.565.10">
    <property type="entry name" value="Histidine kinase-like ATPase, C-terminal domain"/>
    <property type="match status" value="1"/>
</dbReference>
<evidence type="ECO:0000313" key="16">
    <source>
        <dbReference type="EMBL" id="MFD1609295.1"/>
    </source>
</evidence>
<evidence type="ECO:0000256" key="13">
    <source>
        <dbReference type="ARBA" id="ARBA00023136"/>
    </source>
</evidence>
<dbReference type="SUPFAM" id="SSF55874">
    <property type="entry name" value="ATPase domain of HSP90 chaperone/DNA topoisomerase II/histidine kinase"/>
    <property type="match status" value="1"/>
</dbReference>
<dbReference type="PROSITE" id="PS50109">
    <property type="entry name" value="HIS_KIN"/>
    <property type="match status" value="1"/>
</dbReference>
<keyword evidence="11 14" id="KW-1133">Transmembrane helix</keyword>
<keyword evidence="13 14" id="KW-0472">Membrane</keyword>
<dbReference type="InterPro" id="IPR036890">
    <property type="entry name" value="HATPase_C_sf"/>
</dbReference>
<dbReference type="CDD" id="cd00082">
    <property type="entry name" value="HisKA"/>
    <property type="match status" value="1"/>
</dbReference>
<evidence type="ECO:0000256" key="3">
    <source>
        <dbReference type="ARBA" id="ARBA00012438"/>
    </source>
</evidence>
<evidence type="ECO:0000256" key="2">
    <source>
        <dbReference type="ARBA" id="ARBA00004651"/>
    </source>
</evidence>
<evidence type="ECO:0000256" key="14">
    <source>
        <dbReference type="SAM" id="Phobius"/>
    </source>
</evidence>
<evidence type="ECO:0000256" key="1">
    <source>
        <dbReference type="ARBA" id="ARBA00000085"/>
    </source>
</evidence>
<feature type="transmembrane region" description="Helical" evidence="14">
    <location>
        <begin position="37"/>
        <end position="58"/>
    </location>
</feature>
<protein>
    <recommendedName>
        <fullName evidence="3">histidine kinase</fullName>
        <ecNumber evidence="3">2.7.13.3</ecNumber>
    </recommendedName>
</protein>
<evidence type="ECO:0000256" key="10">
    <source>
        <dbReference type="ARBA" id="ARBA00022840"/>
    </source>
</evidence>
<dbReference type="PANTHER" id="PTHR45453">
    <property type="entry name" value="PHOSPHATE REGULON SENSOR PROTEIN PHOR"/>
    <property type="match status" value="1"/>
</dbReference>
<reference evidence="17" key="1">
    <citation type="journal article" date="2019" name="Int. J. Syst. Evol. Microbiol.">
        <title>The Global Catalogue of Microorganisms (GCM) 10K type strain sequencing project: providing services to taxonomists for standard genome sequencing and annotation.</title>
        <authorList>
            <consortium name="The Broad Institute Genomics Platform"/>
            <consortium name="The Broad Institute Genome Sequencing Center for Infectious Disease"/>
            <person name="Wu L."/>
            <person name="Ma J."/>
        </authorList>
    </citation>
    <scope>NUCLEOTIDE SEQUENCE [LARGE SCALE GENOMIC DNA]</scope>
    <source>
        <strain evidence="17">CGMCC 1.12376</strain>
    </source>
</reference>
<gene>
    <name evidence="16" type="ORF">ACFSBH_16890</name>
</gene>
<evidence type="ECO:0000259" key="15">
    <source>
        <dbReference type="PROSITE" id="PS50109"/>
    </source>
</evidence>
<dbReference type="SMART" id="SM00387">
    <property type="entry name" value="HATPase_c"/>
    <property type="match status" value="1"/>
</dbReference>